<evidence type="ECO:0000259" key="1">
    <source>
        <dbReference type="Pfam" id="PF20294"/>
    </source>
</evidence>
<evidence type="ECO:0000313" key="3">
    <source>
        <dbReference type="Proteomes" id="UP000263742"/>
    </source>
</evidence>
<gene>
    <name evidence="2" type="ORF">JA13_122</name>
</gene>
<feature type="domain" description="KTSC and Metallopeptidase-like N-terminal fusion" evidence="1">
    <location>
        <begin position="20"/>
        <end position="83"/>
    </location>
</feature>
<accession>A0A384ZWB5</accession>
<organism evidence="2 3">
    <name type="scientific">Dickeya phage vB_DsoM_JA13</name>
    <dbReference type="NCBI Taxonomy" id="2283030"/>
    <lineage>
        <taxon>Viruses</taxon>
        <taxon>Duplodnaviria</taxon>
        <taxon>Heunggongvirae</taxon>
        <taxon>Uroviricota</taxon>
        <taxon>Caudoviricetes</taxon>
        <taxon>Salmondvirus</taxon>
        <taxon>Salmondvirus JA11</taxon>
    </lineage>
</organism>
<sequence>MLFFVSVSAPRLPKIKIEDCDWYRFEGARKVYVENKDFEADIEAKDVFGVCIIKNKIYVLHRDDPDVVFLIDAKTARSLLGRSRPFTGKVKGIKVTGKKANTTAQEKLPTKPKDAPMEARIYEVDNSVGKENKKLTEAIRKAKISGANRLEFLAGVPMPTTETYNYYDATDTYTPFDGKPKDKWEQALEDAVLKVIPRGYIVGAAMIKIDGAMRPCLIIVEK</sequence>
<dbReference type="InterPro" id="IPR046899">
    <property type="entry name" value="KMPT_N"/>
</dbReference>
<dbReference type="Pfam" id="PF20294">
    <property type="entry name" value="KMPT-N"/>
    <property type="match status" value="1"/>
</dbReference>
<name>A0A384ZWB5_9CAUD</name>
<protein>
    <recommendedName>
        <fullName evidence="1">KTSC and Metallopeptidase-like N-terminal fusion domain-containing protein</fullName>
    </recommendedName>
</protein>
<dbReference type="EMBL" id="MH460460">
    <property type="protein sequence ID" value="AXG66525.1"/>
    <property type="molecule type" value="Genomic_DNA"/>
</dbReference>
<proteinExistence type="predicted"/>
<evidence type="ECO:0000313" key="2">
    <source>
        <dbReference type="EMBL" id="AXG66525.1"/>
    </source>
</evidence>
<reference evidence="2 3" key="1">
    <citation type="journal article" date="2018" name="Front. Microbiol.">
        <title>Jumbo Bacteriophages Are Represented Within an Increasing Diversity of Environmental Viruses Infecting the Emerging Phytopathogen, Dickeya solani.</title>
        <authorList>
            <person name="Day A.W."/>
            <person name="Ahn J."/>
            <person name="Salmond G.P.C."/>
        </authorList>
    </citation>
    <scope>NUCLEOTIDE SEQUENCE [LARGE SCALE GENOMIC DNA]</scope>
</reference>
<dbReference type="Proteomes" id="UP000263742">
    <property type="component" value="Segment"/>
</dbReference>